<proteinExistence type="predicted"/>
<evidence type="ECO:0000256" key="1">
    <source>
        <dbReference type="SAM" id="MobiDB-lite"/>
    </source>
</evidence>
<dbReference type="Pfam" id="PF20150">
    <property type="entry name" value="2EXR"/>
    <property type="match status" value="1"/>
</dbReference>
<keyword evidence="4" id="KW-1185">Reference proteome</keyword>
<dbReference type="Proteomes" id="UP000297229">
    <property type="component" value="Unassembled WGS sequence"/>
</dbReference>
<reference evidence="3 4" key="1">
    <citation type="submission" date="2017-12" db="EMBL/GenBank/DDBJ databases">
        <title>Comparative genomics of Botrytis spp.</title>
        <authorList>
            <person name="Valero-Jimenez C.A."/>
            <person name="Tapia P."/>
            <person name="Veloso J."/>
            <person name="Silva-Moreno E."/>
            <person name="Staats M."/>
            <person name="Valdes J.H."/>
            <person name="Van Kan J.A.L."/>
        </authorList>
    </citation>
    <scope>NUCLEOTIDE SEQUENCE [LARGE SCALE GENOMIC DNA]</scope>
    <source>
        <strain evidence="3 4">Be9601</strain>
    </source>
</reference>
<feature type="domain" description="2EXR" evidence="2">
    <location>
        <begin position="83"/>
        <end position="200"/>
    </location>
</feature>
<dbReference type="EMBL" id="PQXM01000143">
    <property type="protein sequence ID" value="TGO76640.1"/>
    <property type="molecule type" value="Genomic_DNA"/>
</dbReference>
<comment type="caution">
    <text evidence="3">The sequence shown here is derived from an EMBL/GenBank/DDBJ whole genome shotgun (WGS) entry which is preliminary data.</text>
</comment>
<accession>A0A4Z1JY89</accession>
<dbReference type="InterPro" id="IPR045518">
    <property type="entry name" value="2EXR"/>
</dbReference>
<evidence type="ECO:0000313" key="3">
    <source>
        <dbReference type="EMBL" id="TGO76640.1"/>
    </source>
</evidence>
<name>A0A4Z1JY89_9HELO</name>
<gene>
    <name evidence="3" type="ORF">BELL_0144g00030</name>
</gene>
<dbReference type="AlphaFoldDB" id="A0A4Z1JY89"/>
<evidence type="ECO:0000259" key="2">
    <source>
        <dbReference type="Pfam" id="PF20150"/>
    </source>
</evidence>
<evidence type="ECO:0000313" key="4">
    <source>
        <dbReference type="Proteomes" id="UP000297229"/>
    </source>
</evidence>
<protein>
    <recommendedName>
        <fullName evidence="2">2EXR domain-containing protein</fullName>
    </recommendedName>
</protein>
<feature type="region of interest" description="Disordered" evidence="1">
    <location>
        <begin position="23"/>
        <end position="45"/>
    </location>
</feature>
<organism evidence="3 4">
    <name type="scientific">Botrytis elliptica</name>
    <dbReference type="NCBI Taxonomy" id="278938"/>
    <lineage>
        <taxon>Eukaryota</taxon>
        <taxon>Fungi</taxon>
        <taxon>Dikarya</taxon>
        <taxon>Ascomycota</taxon>
        <taxon>Pezizomycotina</taxon>
        <taxon>Leotiomycetes</taxon>
        <taxon>Helotiales</taxon>
        <taxon>Sclerotiniaceae</taxon>
        <taxon>Botrytis</taxon>
    </lineage>
</organism>
<sequence>MNSNNQLSIFGPSSSLAIEAFNERRAAQQAEREDREERESQKELAHKSKTVILRVPAAELDPSAKPSLILKFNINFRPRAAWKEIPNEMRFSILKFTFPGQRMFDLNLRPCVLIDPSFAVRSAIDDQTTEQRNLNSAAHAAANGQGNVRAKPPIALSINRATRQYALEKYKLLEQPLANFLGASEKPIGRAYFDPEVDILYGKSQMIYVAPNKIEGPRRIALPYEYFSTLNYDVGRRPVLLKYTSLREIIVLVQHLHCCIHGNETRTSLGIRGTQHPKEHFVEMFKTMMEGKWATAMAQSWGSFPSCWGGDEKWGGARREKEVFGKGVGLMDYEVQILTWFSST</sequence>